<dbReference type="PANTHER" id="PTHR43075:SF1">
    <property type="entry name" value="FORMATE LYASE ACTIVATING ENZYME, PUTATIVE (AFU_ORTHOLOGUE AFUA_2G15630)-RELATED"/>
    <property type="match status" value="1"/>
</dbReference>
<dbReference type="AlphaFoldDB" id="X1PQI2"/>
<name>X1PQI2_9ZZZZ</name>
<accession>X1PQI2</accession>
<dbReference type="EMBL" id="BARV01030958">
    <property type="protein sequence ID" value="GAI33149.1"/>
    <property type="molecule type" value="Genomic_DNA"/>
</dbReference>
<protein>
    <submittedName>
        <fullName evidence="1">Uncharacterized protein</fullName>
    </submittedName>
</protein>
<dbReference type="InterPro" id="IPR040085">
    <property type="entry name" value="MJ0674-like"/>
</dbReference>
<comment type="caution">
    <text evidence="1">The sequence shown here is derived from an EMBL/GenBank/DDBJ whole genome shotgun (WGS) entry which is preliminary data.</text>
</comment>
<gene>
    <name evidence="1" type="ORF">S06H3_49066</name>
</gene>
<organism evidence="1">
    <name type="scientific">marine sediment metagenome</name>
    <dbReference type="NCBI Taxonomy" id="412755"/>
    <lineage>
        <taxon>unclassified sequences</taxon>
        <taxon>metagenomes</taxon>
        <taxon>ecological metagenomes</taxon>
    </lineage>
</organism>
<dbReference type="PANTHER" id="PTHR43075">
    <property type="entry name" value="FORMATE LYASE ACTIVATING ENZYME, PUTATIVE (AFU_ORTHOLOGUE AFUA_2G15630)-RELATED"/>
    <property type="match status" value="1"/>
</dbReference>
<reference evidence="1" key="1">
    <citation type="journal article" date="2014" name="Front. Microbiol.">
        <title>High frequency of phylogenetically diverse reductive dehalogenase-homologous genes in deep subseafloor sedimentary metagenomes.</title>
        <authorList>
            <person name="Kawai M."/>
            <person name="Futagami T."/>
            <person name="Toyoda A."/>
            <person name="Takaki Y."/>
            <person name="Nishi S."/>
            <person name="Hori S."/>
            <person name="Arai W."/>
            <person name="Tsubouchi T."/>
            <person name="Morono Y."/>
            <person name="Uchiyama I."/>
            <person name="Ito T."/>
            <person name="Fujiyama A."/>
            <person name="Inagaki F."/>
            <person name="Takami H."/>
        </authorList>
    </citation>
    <scope>NUCLEOTIDE SEQUENCE</scope>
    <source>
        <strain evidence="1">Expedition CK06-06</strain>
    </source>
</reference>
<proteinExistence type="predicted"/>
<evidence type="ECO:0000313" key="1">
    <source>
        <dbReference type="EMBL" id="GAI33149.1"/>
    </source>
</evidence>
<sequence>MDFHTLAERIIYLQDELGCHNISFISPSHFVPQLVRAVLEAVPMGLRVPIVYNTNAYDSVASLQALDGIVDIYLPDLRYASDAWAAKFSHTSDYVMRARQAILEMHRQVGDELVLDNWGLAQRGLIIRHLILPNRLAGSYDSLTWLVHDISPNVTVSIMSQYYPTHLATQIAELCRKISASEYSEVLELVDKLGLENGWIQGTDAAENYLPNFERDSHPFQPEKLEV</sequence>